<dbReference type="Proteomes" id="UP000305647">
    <property type="component" value="Unassembled WGS sequence"/>
</dbReference>
<comment type="caution">
    <text evidence="1">The sequence shown here is derived from an EMBL/GenBank/DDBJ whole genome shotgun (WGS) entry which is preliminary data.</text>
</comment>
<evidence type="ECO:0000313" key="2">
    <source>
        <dbReference type="EMBL" id="TIC04768.1"/>
    </source>
</evidence>
<dbReference type="EMBL" id="SPRC01000016">
    <property type="protein sequence ID" value="TIB80452.1"/>
    <property type="molecule type" value="Genomic_DNA"/>
</dbReference>
<dbReference type="Proteomes" id="UP000307169">
    <property type="component" value="Unassembled WGS sequence"/>
</dbReference>
<dbReference type="AlphaFoldDB" id="A0A4T0QPG5"/>
<name>A0A4T0QPG5_9BASI</name>
<reference evidence="7 8" key="1">
    <citation type="submission" date="2019-03" db="EMBL/GenBank/DDBJ databases">
        <title>Sequencing 25 genomes of Wallemia mellicola.</title>
        <authorList>
            <person name="Gostincar C."/>
        </authorList>
    </citation>
    <scope>NUCLEOTIDE SEQUENCE [LARGE SCALE GENOMIC DNA]</scope>
    <source>
        <strain evidence="2 9">EXF-1262</strain>
        <strain evidence="4 10">EXF-1274</strain>
        <strain evidence="6 7">EXF-1277</strain>
        <strain evidence="1 11">EXF-6152</strain>
        <strain evidence="5 12">EXF-757</strain>
        <strain evidence="3 8">EXF-8738</strain>
    </source>
</reference>
<evidence type="ECO:0000313" key="11">
    <source>
        <dbReference type="Proteomes" id="UP000310685"/>
    </source>
</evidence>
<gene>
    <name evidence="5" type="ORF">E3Q01_01615</name>
    <name evidence="4" type="ORF">E3Q02_03226</name>
    <name evidence="6" type="ORF">E3Q03_01309</name>
    <name evidence="3" type="ORF">E3Q10_03084</name>
    <name evidence="2" type="ORF">E3Q17_00188</name>
    <name evidence="1" type="ORF">E3Q22_01935</name>
</gene>
<sequence>MSIYSLLRDGEQFTETTSSSDYNSRIDTYSKATLVEIHSIVRSLENDLSLCLRDDYKQQSILNVKHYSDIGRFIEQSLYTLAADFHNNINTIALENNKNNKEILNEITRFNARQMQFNMSLMSWLQTSQRVKEVNKKNTFDKGTQTL</sequence>
<dbReference type="Proteomes" id="UP000305362">
    <property type="component" value="Unassembled WGS sequence"/>
</dbReference>
<accession>A0A4T0QPG5</accession>
<evidence type="ECO:0000313" key="6">
    <source>
        <dbReference type="EMBL" id="TIC69598.1"/>
    </source>
</evidence>
<organism evidence="1 11">
    <name type="scientific">Wallemia mellicola</name>
    <dbReference type="NCBI Taxonomy" id="1708541"/>
    <lineage>
        <taxon>Eukaryota</taxon>
        <taxon>Fungi</taxon>
        <taxon>Dikarya</taxon>
        <taxon>Basidiomycota</taxon>
        <taxon>Wallemiomycotina</taxon>
        <taxon>Wallemiomycetes</taxon>
        <taxon>Wallemiales</taxon>
        <taxon>Wallemiaceae</taxon>
        <taxon>Wallemia</taxon>
    </lineage>
</organism>
<evidence type="ECO:0000313" key="8">
    <source>
        <dbReference type="Proteomes" id="UP000305647"/>
    </source>
</evidence>
<dbReference type="Proteomes" id="UP000310685">
    <property type="component" value="Unassembled WGS sequence"/>
</dbReference>
<evidence type="ECO:0000313" key="5">
    <source>
        <dbReference type="EMBL" id="TIC66727.1"/>
    </source>
</evidence>
<evidence type="ECO:0000313" key="3">
    <source>
        <dbReference type="EMBL" id="TIC28567.1"/>
    </source>
</evidence>
<evidence type="ECO:0000313" key="12">
    <source>
        <dbReference type="Proteomes" id="UP000310708"/>
    </source>
</evidence>
<dbReference type="Proteomes" id="UP000309601">
    <property type="component" value="Unassembled WGS sequence"/>
</dbReference>
<dbReference type="Proteomes" id="UP000310708">
    <property type="component" value="Unassembled WGS sequence"/>
</dbReference>
<proteinExistence type="predicted"/>
<dbReference type="EMBL" id="SPRH01000002">
    <property type="protein sequence ID" value="TIC04768.1"/>
    <property type="molecule type" value="Genomic_DNA"/>
</dbReference>
<dbReference type="EMBL" id="SPRW01000040">
    <property type="protein sequence ID" value="TIC63009.1"/>
    <property type="molecule type" value="Genomic_DNA"/>
</dbReference>
<dbReference type="EMBL" id="SPRV01000009">
    <property type="protein sequence ID" value="TIC69598.1"/>
    <property type="molecule type" value="Genomic_DNA"/>
</dbReference>
<dbReference type="EMBL" id="SPRO01000037">
    <property type="protein sequence ID" value="TIC28567.1"/>
    <property type="molecule type" value="Genomic_DNA"/>
</dbReference>
<evidence type="ECO:0000313" key="7">
    <source>
        <dbReference type="Proteomes" id="UP000305362"/>
    </source>
</evidence>
<protein>
    <submittedName>
        <fullName evidence="1">Uncharacterized protein</fullName>
    </submittedName>
</protein>
<evidence type="ECO:0000313" key="1">
    <source>
        <dbReference type="EMBL" id="TIB80452.1"/>
    </source>
</evidence>
<dbReference type="EMBL" id="SPRX01000015">
    <property type="protein sequence ID" value="TIC66727.1"/>
    <property type="molecule type" value="Genomic_DNA"/>
</dbReference>
<evidence type="ECO:0000313" key="4">
    <source>
        <dbReference type="EMBL" id="TIC63009.1"/>
    </source>
</evidence>
<evidence type="ECO:0000313" key="10">
    <source>
        <dbReference type="Proteomes" id="UP000309601"/>
    </source>
</evidence>
<evidence type="ECO:0000313" key="9">
    <source>
        <dbReference type="Proteomes" id="UP000307169"/>
    </source>
</evidence>